<dbReference type="Pfam" id="PF19546">
    <property type="entry name" value="DUF6070"/>
    <property type="match status" value="1"/>
</dbReference>
<accession>A0A3E3K3M7</accession>
<protein>
    <recommendedName>
        <fullName evidence="4">Short-chain isoprenyl diphosphate synthase</fullName>
    </recommendedName>
</protein>
<organism evidence="2 3">
    <name type="scientific">Sellimonas intestinalis</name>
    <dbReference type="NCBI Taxonomy" id="1653434"/>
    <lineage>
        <taxon>Bacteria</taxon>
        <taxon>Bacillati</taxon>
        <taxon>Bacillota</taxon>
        <taxon>Clostridia</taxon>
        <taxon>Lachnospirales</taxon>
        <taxon>Lachnospiraceae</taxon>
        <taxon>Sellimonas</taxon>
    </lineage>
</organism>
<evidence type="ECO:0000313" key="2">
    <source>
        <dbReference type="EMBL" id="RGE88581.1"/>
    </source>
</evidence>
<dbReference type="InterPro" id="IPR045714">
    <property type="entry name" value="DUF6070"/>
</dbReference>
<name>A0A3E3K3M7_9FIRM</name>
<dbReference type="PROSITE" id="PS51257">
    <property type="entry name" value="PROKAR_LIPOPROTEIN"/>
    <property type="match status" value="1"/>
</dbReference>
<dbReference type="Proteomes" id="UP000261080">
    <property type="component" value="Unassembled WGS sequence"/>
</dbReference>
<evidence type="ECO:0000313" key="3">
    <source>
        <dbReference type="Proteomes" id="UP000261080"/>
    </source>
</evidence>
<reference evidence="2 3" key="1">
    <citation type="submission" date="2018-08" db="EMBL/GenBank/DDBJ databases">
        <title>A genome reference for cultivated species of the human gut microbiota.</title>
        <authorList>
            <person name="Zou Y."/>
            <person name="Xue W."/>
            <person name="Luo G."/>
        </authorList>
    </citation>
    <scope>NUCLEOTIDE SEQUENCE [LARGE SCALE GENOMIC DNA]</scope>
    <source>
        <strain evidence="2 3">AF37-2AT</strain>
    </source>
</reference>
<sequence>MNWKRWMIAGLLIIVVGSGCGYGAERRTDQKTEEIKEPESEENRKEDSLRLAERLKDLYEQEKDTETIQETIIRAIGEQGYAAVDTDNQINMVNYSQMETFCQQAEEGKKAKATLFCVTKEGGWIRYDLEAEQGGLKAAVSSLQWGEKPKINYYNEFETNSWEYTQKGYLFLEEARPAGYDGPPGQKAFRVKPLDSVCRKACRVYVTQIGYDRNNLLITDWNEKEPEKLDFYDLYERLFYVKFGEPVPYEASWGAEYQVPEQEVEEVLQNYFSFHTATIRENMMYQPESGTFLYRPRGLKDGGSPYGPYPEVTGYEKLDDGTIRLTVEAVWTWKMLDCAVKSELIVRPGQEGSFDYVSCRVLSWDERVTNSWYKPRFTKEEWEAYYGKK</sequence>
<evidence type="ECO:0008006" key="4">
    <source>
        <dbReference type="Google" id="ProtNLM"/>
    </source>
</evidence>
<dbReference type="OrthoDB" id="9784061at2"/>
<comment type="caution">
    <text evidence="2">The sequence shown here is derived from an EMBL/GenBank/DDBJ whole genome shotgun (WGS) entry which is preliminary data.</text>
</comment>
<evidence type="ECO:0000256" key="1">
    <source>
        <dbReference type="SAM" id="MobiDB-lite"/>
    </source>
</evidence>
<keyword evidence="3" id="KW-1185">Reference proteome</keyword>
<dbReference type="RefSeq" id="WP_117493225.1">
    <property type="nucleotide sequence ID" value="NZ_CALBAT010000026.1"/>
</dbReference>
<proteinExistence type="predicted"/>
<feature type="region of interest" description="Disordered" evidence="1">
    <location>
        <begin position="24"/>
        <end position="47"/>
    </location>
</feature>
<gene>
    <name evidence="2" type="ORF">DW016_03280</name>
</gene>
<dbReference type="EMBL" id="QVLX01000002">
    <property type="protein sequence ID" value="RGE88581.1"/>
    <property type="molecule type" value="Genomic_DNA"/>
</dbReference>
<dbReference type="AlphaFoldDB" id="A0A3E3K3M7"/>